<dbReference type="Proteomes" id="UP000887566">
    <property type="component" value="Unplaced"/>
</dbReference>
<feature type="signal peptide" evidence="2">
    <location>
        <begin position="1"/>
        <end position="25"/>
    </location>
</feature>
<feature type="region of interest" description="Disordered" evidence="1">
    <location>
        <begin position="25"/>
        <end position="53"/>
    </location>
</feature>
<keyword evidence="3" id="KW-1185">Reference proteome</keyword>
<organism evidence="3 4">
    <name type="scientific">Plectus sambesii</name>
    <dbReference type="NCBI Taxonomy" id="2011161"/>
    <lineage>
        <taxon>Eukaryota</taxon>
        <taxon>Metazoa</taxon>
        <taxon>Ecdysozoa</taxon>
        <taxon>Nematoda</taxon>
        <taxon>Chromadorea</taxon>
        <taxon>Plectida</taxon>
        <taxon>Plectina</taxon>
        <taxon>Plectoidea</taxon>
        <taxon>Plectidae</taxon>
        <taxon>Plectus</taxon>
    </lineage>
</organism>
<dbReference type="WBParaSite" id="PSAMB.scaffold66size88154.g1186.t1">
    <property type="protein sequence ID" value="PSAMB.scaffold66size88154.g1186.t1"/>
    <property type="gene ID" value="PSAMB.scaffold66size88154.g1186"/>
</dbReference>
<name>A0A914X6D2_9BILA</name>
<evidence type="ECO:0000256" key="2">
    <source>
        <dbReference type="SAM" id="SignalP"/>
    </source>
</evidence>
<accession>A0A914X6D2</accession>
<evidence type="ECO:0000313" key="4">
    <source>
        <dbReference type="WBParaSite" id="PSAMB.scaffold66size88154.g1186.t1"/>
    </source>
</evidence>
<evidence type="ECO:0000313" key="3">
    <source>
        <dbReference type="Proteomes" id="UP000887566"/>
    </source>
</evidence>
<feature type="chain" id="PRO_5037334048" evidence="2">
    <location>
        <begin position="26"/>
        <end position="104"/>
    </location>
</feature>
<keyword evidence="2" id="KW-0732">Signal</keyword>
<reference evidence="4" key="1">
    <citation type="submission" date="2022-11" db="UniProtKB">
        <authorList>
            <consortium name="WormBaseParasite"/>
        </authorList>
    </citation>
    <scope>IDENTIFICATION</scope>
</reference>
<sequence length="104" mass="11780">MMTVAGKLIAVLVLSSFLLLQLAQARPANQRSPATANERDPRNIDKRDIDTNDVYGYPYPGYGAVDNFYGYDAQPRSHRNAIWHGEGNMFYLMCTDCGHGRRRK</sequence>
<dbReference type="AlphaFoldDB" id="A0A914X6D2"/>
<feature type="compositionally biased region" description="Basic and acidic residues" evidence="1">
    <location>
        <begin position="37"/>
        <end position="50"/>
    </location>
</feature>
<evidence type="ECO:0000256" key="1">
    <source>
        <dbReference type="SAM" id="MobiDB-lite"/>
    </source>
</evidence>
<protein>
    <submittedName>
        <fullName evidence="4">Secreted protein</fullName>
    </submittedName>
</protein>
<proteinExistence type="predicted"/>